<sequence>MAMLQGNSLTVTATGDQLRAYPHRNLCKDSGGRQGRQPAAGPGEFSQQDRASHFQPKCAQRRPKEIKSDTAWNPHFLETNPLNTAPLTLPQTPSAGILKSSNAKAPAAKAVSLRAFARLLRMLGNLMERTAATALAAESRAASKMLAARRAAIKTAAVVGSKWTTLATWVTTLPYPASAESVRTKKQMRALRGAADSDGNLPLTPEEALATACDLWASMHLETPSKHLSVLEFQDLLRKRFLVKDGLLYLVPKDRANELEAPPATAAVTRRGGLQQIMSWAFLPQGNEPYCTKPFSLAVYAMLQKAHSAYSAYATVLGRKFRAACGLAVAASFNVTSRIWKMLRRLLQCALPSFAFQSF</sequence>
<gene>
    <name evidence="2" type="ORF">ENH_00076880</name>
</gene>
<dbReference type="VEuPathDB" id="ToxoDB:ENH_00076880"/>
<accession>U6N4H4</accession>
<dbReference type="RefSeq" id="XP_013438071.1">
    <property type="nucleotide sequence ID" value="XM_013582617.1"/>
</dbReference>
<proteinExistence type="predicted"/>
<dbReference type="Proteomes" id="UP000030754">
    <property type="component" value="Unassembled WGS sequence"/>
</dbReference>
<dbReference type="GeneID" id="25477818"/>
<reference evidence="2" key="1">
    <citation type="submission" date="2013-10" db="EMBL/GenBank/DDBJ databases">
        <title>Genomic analysis of the causative agents of coccidiosis in chickens.</title>
        <authorList>
            <person name="Reid A.J."/>
            <person name="Blake D."/>
            <person name="Billington K."/>
            <person name="Browne H."/>
            <person name="Dunn M."/>
            <person name="Hung S."/>
            <person name="Kawahara F."/>
            <person name="Miranda-Saavedra D."/>
            <person name="Mourier T."/>
            <person name="Nagra H."/>
            <person name="Otto T.D."/>
            <person name="Rawlings N."/>
            <person name="Sanchez A."/>
            <person name="Sanders M."/>
            <person name="Subramaniam C."/>
            <person name="Tay Y."/>
            <person name="Dear P."/>
            <person name="Doerig C."/>
            <person name="Gruber A."/>
            <person name="Parkinson J."/>
            <person name="Shirley M."/>
            <person name="Wan K.L."/>
            <person name="Berriman M."/>
            <person name="Tomley F."/>
            <person name="Pain A."/>
        </authorList>
    </citation>
    <scope>NUCLEOTIDE SEQUENCE [LARGE SCALE GENOMIC DNA]</scope>
    <source>
        <strain evidence="2">Houghton</strain>
    </source>
</reference>
<dbReference type="OrthoDB" id="10664174at2759"/>
<feature type="region of interest" description="Disordered" evidence="1">
    <location>
        <begin position="23"/>
        <end position="66"/>
    </location>
</feature>
<evidence type="ECO:0000313" key="3">
    <source>
        <dbReference type="Proteomes" id="UP000030754"/>
    </source>
</evidence>
<dbReference type="EMBL" id="HG725758">
    <property type="protein sequence ID" value="CDJ69605.1"/>
    <property type="molecule type" value="Genomic_DNA"/>
</dbReference>
<evidence type="ECO:0000313" key="2">
    <source>
        <dbReference type="EMBL" id="CDJ69605.1"/>
    </source>
</evidence>
<organism evidence="2 3">
    <name type="scientific">Eimeria necatrix</name>
    <dbReference type="NCBI Taxonomy" id="51315"/>
    <lineage>
        <taxon>Eukaryota</taxon>
        <taxon>Sar</taxon>
        <taxon>Alveolata</taxon>
        <taxon>Apicomplexa</taxon>
        <taxon>Conoidasida</taxon>
        <taxon>Coccidia</taxon>
        <taxon>Eucoccidiorida</taxon>
        <taxon>Eimeriorina</taxon>
        <taxon>Eimeriidae</taxon>
        <taxon>Eimeria</taxon>
    </lineage>
</organism>
<name>U6N4H4_9EIME</name>
<dbReference type="AlphaFoldDB" id="U6N4H4"/>
<evidence type="ECO:0000256" key="1">
    <source>
        <dbReference type="SAM" id="MobiDB-lite"/>
    </source>
</evidence>
<protein>
    <submittedName>
        <fullName evidence="2">Uncharacterized protein</fullName>
    </submittedName>
</protein>
<keyword evidence="3" id="KW-1185">Reference proteome</keyword>
<reference evidence="2" key="2">
    <citation type="submission" date="2013-10" db="EMBL/GenBank/DDBJ databases">
        <authorList>
            <person name="Aslett M."/>
        </authorList>
    </citation>
    <scope>NUCLEOTIDE SEQUENCE [LARGE SCALE GENOMIC DNA]</scope>
    <source>
        <strain evidence="2">Houghton</strain>
    </source>
</reference>